<dbReference type="PIRSF" id="PIRSF005902">
    <property type="entry name" value="DNase_TatD"/>
    <property type="match status" value="1"/>
</dbReference>
<dbReference type="PROSITE" id="PS01091">
    <property type="entry name" value="TATD_3"/>
    <property type="match status" value="1"/>
</dbReference>
<name>A0A1J5PUQ1_9ZZZZ</name>
<reference evidence="3" key="1">
    <citation type="submission" date="2016-10" db="EMBL/GenBank/DDBJ databases">
        <title>Sequence of Gallionella enrichment culture.</title>
        <authorList>
            <person name="Poehlein A."/>
            <person name="Muehling M."/>
            <person name="Daniel R."/>
        </authorList>
    </citation>
    <scope>NUCLEOTIDE SEQUENCE</scope>
</reference>
<dbReference type="GO" id="GO:0046872">
    <property type="term" value="F:metal ion binding"/>
    <property type="evidence" value="ECO:0007669"/>
    <property type="project" value="UniProtKB-KW"/>
</dbReference>
<dbReference type="CDD" id="cd01310">
    <property type="entry name" value="TatD_DNAse"/>
    <property type="match status" value="1"/>
</dbReference>
<evidence type="ECO:0000313" key="3">
    <source>
        <dbReference type="EMBL" id="OIQ74584.1"/>
    </source>
</evidence>
<dbReference type="EMBL" id="MLJW01002455">
    <property type="protein sequence ID" value="OIQ74584.1"/>
    <property type="molecule type" value="Genomic_DNA"/>
</dbReference>
<sequence length="267" mass="29265">MRGLVDSHCHLDAAEFDLDRDAVVAAAHRAGVSALVLPAVQRGNFDAVLELCRRHACCFPAFGIHPMAVEQAVPEDLAALQQRLAEGEAVAVGEIGLDFFVEGADRVRQEYFFVEQLKLARAFDLPVLLHIRRAQDEVLKQLRRFKVRGGIAHAFNGSHQQAAAFIDLGFKLGFGGAMTWPRALRIRELAATLPLESIVLETDAPDIPPSWLGRTGRNSPDQLPEIAQVLAELRGQTLAQIVDATRQNVLSVLPKMHQLCTSSQVSL</sequence>
<dbReference type="EC" id="3.1.21.-" evidence="3"/>
<gene>
    <name evidence="3" type="primary">yjjV_10</name>
    <name evidence="3" type="ORF">GALL_437600</name>
</gene>
<dbReference type="GO" id="GO:0016788">
    <property type="term" value="F:hydrolase activity, acting on ester bonds"/>
    <property type="evidence" value="ECO:0007669"/>
    <property type="project" value="InterPro"/>
</dbReference>
<dbReference type="FunFam" id="3.20.20.140:FF:000005">
    <property type="entry name" value="TatD family hydrolase"/>
    <property type="match status" value="1"/>
</dbReference>
<keyword evidence="1" id="KW-0479">Metal-binding</keyword>
<dbReference type="PANTHER" id="PTHR46124:SF2">
    <property type="entry name" value="D-AMINOACYL-TRNA DEACYLASE"/>
    <property type="match status" value="1"/>
</dbReference>
<evidence type="ECO:0000256" key="1">
    <source>
        <dbReference type="ARBA" id="ARBA00022723"/>
    </source>
</evidence>
<dbReference type="InterPro" id="IPR018228">
    <property type="entry name" value="DNase_TatD-rel_CS"/>
</dbReference>
<dbReference type="Gene3D" id="3.20.20.140">
    <property type="entry name" value="Metal-dependent hydrolases"/>
    <property type="match status" value="1"/>
</dbReference>
<dbReference type="InterPro" id="IPR001130">
    <property type="entry name" value="TatD-like"/>
</dbReference>
<protein>
    <submittedName>
        <fullName evidence="3">Putative deoxyribonuclease YjjV</fullName>
        <ecNumber evidence="3">3.1.21.-</ecNumber>
    </submittedName>
</protein>
<dbReference type="SUPFAM" id="SSF51556">
    <property type="entry name" value="Metallo-dependent hydrolases"/>
    <property type="match status" value="1"/>
</dbReference>
<proteinExistence type="predicted"/>
<dbReference type="AlphaFoldDB" id="A0A1J5PUQ1"/>
<evidence type="ECO:0000256" key="2">
    <source>
        <dbReference type="ARBA" id="ARBA00022801"/>
    </source>
</evidence>
<accession>A0A1J5PUQ1</accession>
<dbReference type="PROSITE" id="PS01090">
    <property type="entry name" value="TATD_2"/>
    <property type="match status" value="1"/>
</dbReference>
<comment type="caution">
    <text evidence="3">The sequence shown here is derived from an EMBL/GenBank/DDBJ whole genome shotgun (WGS) entry which is preliminary data.</text>
</comment>
<dbReference type="Pfam" id="PF01026">
    <property type="entry name" value="TatD_DNase"/>
    <property type="match status" value="1"/>
</dbReference>
<organism evidence="3">
    <name type="scientific">mine drainage metagenome</name>
    <dbReference type="NCBI Taxonomy" id="410659"/>
    <lineage>
        <taxon>unclassified sequences</taxon>
        <taxon>metagenomes</taxon>
        <taxon>ecological metagenomes</taxon>
    </lineage>
</organism>
<dbReference type="InterPro" id="IPR032466">
    <property type="entry name" value="Metal_Hydrolase"/>
</dbReference>
<keyword evidence="2 3" id="KW-0378">Hydrolase</keyword>
<dbReference type="PANTHER" id="PTHR46124">
    <property type="entry name" value="D-AMINOACYL-TRNA DEACYLASE"/>
    <property type="match status" value="1"/>
</dbReference>
<dbReference type="PROSITE" id="PS01137">
    <property type="entry name" value="TATD_1"/>
    <property type="match status" value="1"/>
</dbReference>